<dbReference type="Gene3D" id="2.30.42.10">
    <property type="match status" value="1"/>
</dbReference>
<dbReference type="InterPro" id="IPR004447">
    <property type="entry name" value="Peptidase_S41A"/>
</dbReference>
<keyword evidence="9" id="KW-1185">Reference proteome</keyword>
<dbReference type="InterPro" id="IPR041489">
    <property type="entry name" value="PDZ_6"/>
</dbReference>
<keyword evidence="2" id="KW-0645">Protease</keyword>
<dbReference type="Pfam" id="PF03572">
    <property type="entry name" value="Peptidase_S41"/>
    <property type="match status" value="1"/>
</dbReference>
<dbReference type="OrthoDB" id="9812068at2"/>
<feature type="chain" id="PRO_5039727890" evidence="6">
    <location>
        <begin position="34"/>
        <end position="396"/>
    </location>
</feature>
<feature type="signal peptide" evidence="6">
    <location>
        <begin position="1"/>
        <end position="33"/>
    </location>
</feature>
<dbReference type="RefSeq" id="WP_105868832.1">
    <property type="nucleotide sequence ID" value="NZ_PVLV01000149.1"/>
</dbReference>
<protein>
    <submittedName>
        <fullName evidence="8">Peptidase S41</fullName>
    </submittedName>
</protein>
<dbReference type="AlphaFoldDB" id="A0A2S9PX72"/>
<accession>A0A2S9PX72</accession>
<comment type="caution">
    <text evidence="8">The sequence shown here is derived from an EMBL/GenBank/DDBJ whole genome shotgun (WGS) entry which is preliminary data.</text>
</comment>
<dbReference type="GO" id="GO:0008236">
    <property type="term" value="F:serine-type peptidase activity"/>
    <property type="evidence" value="ECO:0007669"/>
    <property type="project" value="UniProtKB-KW"/>
</dbReference>
<dbReference type="PROSITE" id="PS50106">
    <property type="entry name" value="PDZ"/>
    <property type="match status" value="1"/>
</dbReference>
<dbReference type="Pfam" id="PF17820">
    <property type="entry name" value="PDZ_6"/>
    <property type="match status" value="1"/>
</dbReference>
<evidence type="ECO:0000313" key="8">
    <source>
        <dbReference type="EMBL" id="PRH79021.1"/>
    </source>
</evidence>
<dbReference type="Gene3D" id="3.30.750.44">
    <property type="match status" value="1"/>
</dbReference>
<dbReference type="CDD" id="cd06782">
    <property type="entry name" value="cpPDZ_CPP-like"/>
    <property type="match status" value="1"/>
</dbReference>
<dbReference type="SUPFAM" id="SSF50156">
    <property type="entry name" value="PDZ domain-like"/>
    <property type="match status" value="1"/>
</dbReference>
<organism evidence="8 9">
    <name type="scientific">Streptomyces solincola</name>
    <dbReference type="NCBI Taxonomy" id="2100817"/>
    <lineage>
        <taxon>Bacteria</taxon>
        <taxon>Bacillati</taxon>
        <taxon>Actinomycetota</taxon>
        <taxon>Actinomycetes</taxon>
        <taxon>Kitasatosporales</taxon>
        <taxon>Streptomycetaceae</taxon>
        <taxon>Streptomyces</taxon>
    </lineage>
</organism>
<feature type="region of interest" description="Disordered" evidence="5">
    <location>
        <begin position="38"/>
        <end position="66"/>
    </location>
</feature>
<keyword evidence="4" id="KW-0720">Serine protease</keyword>
<dbReference type="InterPro" id="IPR005151">
    <property type="entry name" value="Tail-specific_protease"/>
</dbReference>
<dbReference type="SUPFAM" id="SSF52096">
    <property type="entry name" value="ClpP/crotonase"/>
    <property type="match status" value="1"/>
</dbReference>
<dbReference type="GO" id="GO:0030288">
    <property type="term" value="C:outer membrane-bounded periplasmic space"/>
    <property type="evidence" value="ECO:0007669"/>
    <property type="project" value="TreeGrafter"/>
</dbReference>
<dbReference type="SMART" id="SM00228">
    <property type="entry name" value="PDZ"/>
    <property type="match status" value="1"/>
</dbReference>
<evidence type="ECO:0000256" key="5">
    <source>
        <dbReference type="SAM" id="MobiDB-lite"/>
    </source>
</evidence>
<name>A0A2S9PX72_9ACTN</name>
<dbReference type="CDD" id="cd07560">
    <property type="entry name" value="Peptidase_S41_CPP"/>
    <property type="match status" value="1"/>
</dbReference>
<feature type="compositionally biased region" description="Basic and acidic residues" evidence="5">
    <location>
        <begin position="53"/>
        <end position="66"/>
    </location>
</feature>
<dbReference type="GO" id="GO:0007165">
    <property type="term" value="P:signal transduction"/>
    <property type="evidence" value="ECO:0007669"/>
    <property type="project" value="TreeGrafter"/>
</dbReference>
<gene>
    <name evidence="8" type="ORF">C6N75_11820</name>
</gene>
<dbReference type="InterPro" id="IPR029045">
    <property type="entry name" value="ClpP/crotonase-like_dom_sf"/>
</dbReference>
<reference evidence="8 9" key="1">
    <citation type="submission" date="2018-03" db="EMBL/GenBank/DDBJ databases">
        <title>Novel Streptomyces sp. from soil.</title>
        <authorList>
            <person name="Tan G.Y.A."/>
            <person name="Lee Z.Y."/>
        </authorList>
    </citation>
    <scope>NUCLEOTIDE SEQUENCE [LARGE SCALE GENOMIC DNA]</scope>
    <source>
        <strain evidence="8 9">ST5x</strain>
    </source>
</reference>
<keyword evidence="6" id="KW-0732">Signal</keyword>
<sequence>MRAPGTCTRPRGPRGRGAALTLLFATVVAAAAATDCLPRQDEGAPGPALAGETGERSRPPERVDRGELARAAAEAVAEGKSGAQAAEEVVSRSGDRWGAVYDRGEYAEFARALDGRYTGVGLSLRRAADGRIEVARVSPGGPAARAGLKAGDRVRAVDGRAVEGRPAAEAVALLRGGGAAPGTPVSVAVQRGDRAWTQPLRRTSLAADDVTVRRAAGGAVHITVSAFTRGSGQRVRDAVRAAPPGAGVLLDLRGNGGGLVDEAVTAAGAFLDGGPVASYDVDGEPRVLTAEPGGDTARPLAVLVDGGTMSAAELLAGALKDRGRAVTVGSRTYGKGSVQLPSPLPDGSVAEVTVGHYRTPSGAAVDGRGITPDVAAGPDGAEQRARQVLTGLGTGS</sequence>
<feature type="domain" description="PDZ" evidence="7">
    <location>
        <begin position="106"/>
        <end position="175"/>
    </location>
</feature>
<dbReference type="EMBL" id="PVLV01000149">
    <property type="protein sequence ID" value="PRH79021.1"/>
    <property type="molecule type" value="Genomic_DNA"/>
</dbReference>
<evidence type="ECO:0000256" key="4">
    <source>
        <dbReference type="ARBA" id="ARBA00022825"/>
    </source>
</evidence>
<comment type="similarity">
    <text evidence="1">Belongs to the peptidase S41A family.</text>
</comment>
<evidence type="ECO:0000259" key="7">
    <source>
        <dbReference type="PROSITE" id="PS50106"/>
    </source>
</evidence>
<dbReference type="PANTHER" id="PTHR32060">
    <property type="entry name" value="TAIL-SPECIFIC PROTEASE"/>
    <property type="match status" value="1"/>
</dbReference>
<dbReference type="GO" id="GO:0006508">
    <property type="term" value="P:proteolysis"/>
    <property type="evidence" value="ECO:0007669"/>
    <property type="project" value="UniProtKB-KW"/>
</dbReference>
<dbReference type="PANTHER" id="PTHR32060:SF30">
    <property type="entry name" value="CARBOXY-TERMINAL PROCESSING PROTEASE CTPA"/>
    <property type="match status" value="1"/>
</dbReference>
<evidence type="ECO:0000256" key="1">
    <source>
        <dbReference type="ARBA" id="ARBA00009179"/>
    </source>
</evidence>
<dbReference type="InterPro" id="IPR036034">
    <property type="entry name" value="PDZ_sf"/>
</dbReference>
<evidence type="ECO:0000256" key="6">
    <source>
        <dbReference type="SAM" id="SignalP"/>
    </source>
</evidence>
<dbReference type="SMART" id="SM00245">
    <property type="entry name" value="TSPc"/>
    <property type="match status" value="1"/>
</dbReference>
<evidence type="ECO:0000256" key="2">
    <source>
        <dbReference type="ARBA" id="ARBA00022670"/>
    </source>
</evidence>
<dbReference type="Proteomes" id="UP000239322">
    <property type="component" value="Unassembled WGS sequence"/>
</dbReference>
<keyword evidence="3" id="KW-0378">Hydrolase</keyword>
<dbReference type="InterPro" id="IPR001478">
    <property type="entry name" value="PDZ"/>
</dbReference>
<evidence type="ECO:0000256" key="3">
    <source>
        <dbReference type="ARBA" id="ARBA00022801"/>
    </source>
</evidence>
<dbReference type="Gene3D" id="3.90.226.10">
    <property type="entry name" value="2-enoyl-CoA Hydratase, Chain A, domain 1"/>
    <property type="match status" value="1"/>
</dbReference>
<evidence type="ECO:0000313" key="9">
    <source>
        <dbReference type="Proteomes" id="UP000239322"/>
    </source>
</evidence>
<proteinExistence type="inferred from homology"/>
<dbReference type="GO" id="GO:0004175">
    <property type="term" value="F:endopeptidase activity"/>
    <property type="evidence" value="ECO:0007669"/>
    <property type="project" value="TreeGrafter"/>
</dbReference>